<keyword evidence="2" id="KW-0677">Repeat</keyword>
<dbReference type="InterPro" id="IPR002885">
    <property type="entry name" value="PPR_rpt"/>
</dbReference>
<name>A0ABC8R162_9AQUA</name>
<dbReference type="InterPro" id="IPR011990">
    <property type="entry name" value="TPR-like_helical_dom_sf"/>
</dbReference>
<comment type="similarity">
    <text evidence="1">Belongs to the PPR family. P subfamily.</text>
</comment>
<reference evidence="4 6" key="1">
    <citation type="submission" date="2024-02" db="EMBL/GenBank/DDBJ databases">
        <authorList>
            <person name="Vignale AGUSTIN F."/>
            <person name="Sosa J E."/>
            <person name="Modenutti C."/>
        </authorList>
    </citation>
    <scope>NUCLEOTIDE SEQUENCE [LARGE SCALE GENOMIC DNA]</scope>
</reference>
<evidence type="ECO:0000256" key="1">
    <source>
        <dbReference type="ARBA" id="ARBA00007626"/>
    </source>
</evidence>
<dbReference type="Pfam" id="PF01535">
    <property type="entry name" value="PPR"/>
    <property type="match status" value="1"/>
</dbReference>
<evidence type="ECO:0000256" key="2">
    <source>
        <dbReference type="ARBA" id="ARBA00022737"/>
    </source>
</evidence>
<evidence type="ECO:0000313" key="5">
    <source>
        <dbReference type="EMBL" id="CAK9175568.1"/>
    </source>
</evidence>
<evidence type="ECO:0000313" key="4">
    <source>
        <dbReference type="EMBL" id="CAK9135807.1"/>
    </source>
</evidence>
<dbReference type="Proteomes" id="UP001642360">
    <property type="component" value="Unassembled WGS sequence"/>
</dbReference>
<sequence length="326" mass="36868">MLIFRQFTHKTPKSATLLCNTSRFLTTQSPHPFPDQPNSSDYDDLINAAGRERDFAAVRHLLNKRVRDGCFNTTKTFKFISTDLSVLDDLLQSLSLLDRGFPRKSAHDSLVGRLSKLQRTDEALRLADIMVKNDYGANACTFHPILNALTRQKRMDEAWRVMELIRENGITPDVTAYNYLLTAYCFAGDVMSAARVLTRMVEEGMEADTRTYDALVLGACRADKVEGALVVLRRMVIDGVPALYSTHAHVIGSLLKLGHYAQAVELVMSYGGRDKGLDTENFGLLANRLINLRRFDDAKFVLEEMRKMGLAMGYRLKDFYDLHMNN</sequence>
<dbReference type="PANTHER" id="PTHR47936:SF3">
    <property type="entry name" value="PENTACOTRIPEPTIDE-REPEAT REGION OF PRORP DOMAIN-CONTAINING PROTEIN"/>
    <property type="match status" value="1"/>
</dbReference>
<evidence type="ECO:0008006" key="7">
    <source>
        <dbReference type="Google" id="ProtNLM"/>
    </source>
</evidence>
<evidence type="ECO:0000313" key="6">
    <source>
        <dbReference type="Proteomes" id="UP001642360"/>
    </source>
</evidence>
<dbReference type="Gene3D" id="1.25.40.10">
    <property type="entry name" value="Tetratricopeptide repeat domain"/>
    <property type="match status" value="2"/>
</dbReference>
<feature type="repeat" description="PPR" evidence="3">
    <location>
        <begin position="208"/>
        <end position="242"/>
    </location>
</feature>
<comment type="caution">
    <text evidence="4">The sequence shown here is derived from an EMBL/GenBank/DDBJ whole genome shotgun (WGS) entry which is preliminary data.</text>
</comment>
<evidence type="ECO:0000256" key="3">
    <source>
        <dbReference type="PROSITE-ProRule" id="PRU00708"/>
    </source>
</evidence>
<proteinExistence type="inferred from homology"/>
<feature type="repeat" description="PPR" evidence="3">
    <location>
        <begin position="173"/>
        <end position="207"/>
    </location>
</feature>
<dbReference type="EMBL" id="CAUOFW020000725">
    <property type="protein sequence ID" value="CAK9135807.1"/>
    <property type="molecule type" value="Genomic_DNA"/>
</dbReference>
<protein>
    <recommendedName>
        <fullName evidence="7">Pentatricopeptide repeat-containing protein</fullName>
    </recommendedName>
</protein>
<gene>
    <name evidence="4" type="ORF">ILEXP_LOCUS2766</name>
    <name evidence="5" type="ORF">ILEXP_LOCUS45375</name>
</gene>
<feature type="repeat" description="PPR" evidence="3">
    <location>
        <begin position="138"/>
        <end position="172"/>
    </location>
</feature>
<accession>A0ABC8R162</accession>
<organism evidence="4 6">
    <name type="scientific">Ilex paraguariensis</name>
    <name type="common">yerba mate</name>
    <dbReference type="NCBI Taxonomy" id="185542"/>
    <lineage>
        <taxon>Eukaryota</taxon>
        <taxon>Viridiplantae</taxon>
        <taxon>Streptophyta</taxon>
        <taxon>Embryophyta</taxon>
        <taxon>Tracheophyta</taxon>
        <taxon>Spermatophyta</taxon>
        <taxon>Magnoliopsida</taxon>
        <taxon>eudicotyledons</taxon>
        <taxon>Gunneridae</taxon>
        <taxon>Pentapetalae</taxon>
        <taxon>asterids</taxon>
        <taxon>campanulids</taxon>
        <taxon>Aquifoliales</taxon>
        <taxon>Aquifoliaceae</taxon>
        <taxon>Ilex</taxon>
    </lineage>
</organism>
<dbReference type="PROSITE" id="PS51375">
    <property type="entry name" value="PPR"/>
    <property type="match status" value="3"/>
</dbReference>
<dbReference type="AlphaFoldDB" id="A0ABC8R162"/>
<dbReference type="Pfam" id="PF13041">
    <property type="entry name" value="PPR_2"/>
    <property type="match status" value="1"/>
</dbReference>
<dbReference type="PANTHER" id="PTHR47936">
    <property type="entry name" value="PPR_LONG DOMAIN-CONTAINING PROTEIN"/>
    <property type="match status" value="1"/>
</dbReference>
<keyword evidence="6" id="KW-1185">Reference proteome</keyword>
<dbReference type="NCBIfam" id="TIGR00756">
    <property type="entry name" value="PPR"/>
    <property type="match status" value="2"/>
</dbReference>
<dbReference type="EMBL" id="CAUOFW020006637">
    <property type="protein sequence ID" value="CAK9175568.1"/>
    <property type="molecule type" value="Genomic_DNA"/>
</dbReference>